<feature type="domain" description="ABC transporter" evidence="11">
    <location>
        <begin position="384"/>
        <end position="615"/>
    </location>
</feature>
<evidence type="ECO:0000256" key="2">
    <source>
        <dbReference type="ARBA" id="ARBA00022448"/>
    </source>
</evidence>
<gene>
    <name evidence="13" type="ORF">PUW23_12595</name>
    <name evidence="14" type="ORF">PUW25_12260</name>
</gene>
<dbReference type="InterPro" id="IPR017871">
    <property type="entry name" value="ABC_transporter-like_CS"/>
</dbReference>
<protein>
    <submittedName>
        <fullName evidence="13">ABC transporter ATP-binding protein</fullName>
    </submittedName>
</protein>
<dbReference type="InterPro" id="IPR039421">
    <property type="entry name" value="Type_1_exporter"/>
</dbReference>
<reference evidence="13 16" key="1">
    <citation type="submission" date="2023-02" db="EMBL/GenBank/DDBJ databases">
        <title>Pathogen: clinical or host-associated sample.</title>
        <authorList>
            <person name="Hergert J."/>
            <person name="Casey R."/>
            <person name="Wagner J."/>
            <person name="Young E.L."/>
            <person name="Oakeson K.F."/>
        </authorList>
    </citation>
    <scope>NUCLEOTIDE SEQUENCE</scope>
    <source>
        <strain evidence="14 16">2022CK-00829</strain>
        <strain evidence="13">2022CK-00830</strain>
    </source>
</reference>
<comment type="subcellular location">
    <subcellularLocation>
        <location evidence="1">Cell membrane</location>
        <topology evidence="1">Multi-pass membrane protein</topology>
    </subcellularLocation>
</comment>
<keyword evidence="6" id="KW-0788">Thiol protease</keyword>
<keyword evidence="2" id="KW-0813">Transport</keyword>
<dbReference type="PANTHER" id="PTHR24221">
    <property type="entry name" value="ATP-BINDING CASSETTE SUB-FAMILY B"/>
    <property type="match status" value="1"/>
</dbReference>
<keyword evidence="6" id="KW-0645">Protease</keyword>
<keyword evidence="4 10" id="KW-0812">Transmembrane</keyword>
<dbReference type="PROSITE" id="PS00211">
    <property type="entry name" value="ABC_TRANSPORTER_1"/>
    <property type="match status" value="1"/>
</dbReference>
<dbReference type="InterPro" id="IPR003593">
    <property type="entry name" value="AAA+_ATPase"/>
</dbReference>
<evidence type="ECO:0000313" key="14">
    <source>
        <dbReference type="EMBL" id="WDI04672.1"/>
    </source>
</evidence>
<keyword evidence="7 13" id="KW-0067">ATP-binding</keyword>
<dbReference type="GO" id="GO:0034040">
    <property type="term" value="F:ATPase-coupled lipid transmembrane transporter activity"/>
    <property type="evidence" value="ECO:0007669"/>
    <property type="project" value="TreeGrafter"/>
</dbReference>
<dbReference type="GO" id="GO:0140359">
    <property type="term" value="F:ABC-type transporter activity"/>
    <property type="evidence" value="ECO:0007669"/>
    <property type="project" value="InterPro"/>
</dbReference>
<evidence type="ECO:0000259" key="12">
    <source>
        <dbReference type="PROSITE" id="PS50929"/>
    </source>
</evidence>
<feature type="transmembrane region" description="Helical" evidence="10">
    <location>
        <begin position="182"/>
        <end position="202"/>
    </location>
</feature>
<keyword evidence="9 10" id="KW-0472">Membrane</keyword>
<dbReference type="InterPro" id="IPR027417">
    <property type="entry name" value="P-loop_NTPase"/>
</dbReference>
<evidence type="ECO:0000313" key="15">
    <source>
        <dbReference type="Proteomes" id="UP001220962"/>
    </source>
</evidence>
<dbReference type="PANTHER" id="PTHR24221:SF653">
    <property type="entry name" value="TRANSPORT ATP-BINDING PROTEIN CYDC"/>
    <property type="match status" value="1"/>
</dbReference>
<feature type="transmembrane region" description="Helical" evidence="10">
    <location>
        <begin position="208"/>
        <end position="227"/>
    </location>
</feature>
<dbReference type="SMART" id="SM00382">
    <property type="entry name" value="AAA"/>
    <property type="match status" value="1"/>
</dbReference>
<evidence type="ECO:0000256" key="5">
    <source>
        <dbReference type="ARBA" id="ARBA00022741"/>
    </source>
</evidence>
<evidence type="ECO:0000256" key="8">
    <source>
        <dbReference type="ARBA" id="ARBA00022989"/>
    </source>
</evidence>
<dbReference type="GO" id="GO:0008234">
    <property type="term" value="F:cysteine-type peptidase activity"/>
    <property type="evidence" value="ECO:0007669"/>
    <property type="project" value="UniProtKB-KW"/>
</dbReference>
<feature type="transmembrane region" description="Helical" evidence="10">
    <location>
        <begin position="324"/>
        <end position="347"/>
    </location>
</feature>
<dbReference type="EMBL" id="CP118108">
    <property type="protein sequence ID" value="WDI04672.1"/>
    <property type="molecule type" value="Genomic_DNA"/>
</dbReference>
<evidence type="ECO:0000256" key="9">
    <source>
        <dbReference type="ARBA" id="ARBA00023136"/>
    </source>
</evidence>
<evidence type="ECO:0000313" key="16">
    <source>
        <dbReference type="Proteomes" id="UP001221519"/>
    </source>
</evidence>
<keyword evidence="16" id="KW-1185">Reference proteome</keyword>
<evidence type="ECO:0000256" key="1">
    <source>
        <dbReference type="ARBA" id="ARBA00004651"/>
    </source>
</evidence>
<dbReference type="AlphaFoldDB" id="A0AAX3MTM8"/>
<evidence type="ECO:0000256" key="10">
    <source>
        <dbReference type="SAM" id="Phobius"/>
    </source>
</evidence>
<evidence type="ECO:0000256" key="3">
    <source>
        <dbReference type="ARBA" id="ARBA00022475"/>
    </source>
</evidence>
<organism evidence="13 15">
    <name type="scientific">Paenibacillus urinalis</name>
    <dbReference type="NCBI Taxonomy" id="521520"/>
    <lineage>
        <taxon>Bacteria</taxon>
        <taxon>Bacillati</taxon>
        <taxon>Bacillota</taxon>
        <taxon>Bacilli</taxon>
        <taxon>Bacillales</taxon>
        <taxon>Paenibacillaceae</taxon>
        <taxon>Paenibacillus</taxon>
    </lineage>
</organism>
<evidence type="ECO:0000259" key="11">
    <source>
        <dbReference type="PROSITE" id="PS50893"/>
    </source>
</evidence>
<keyword evidence="6" id="KW-0378">Hydrolase</keyword>
<dbReference type="SUPFAM" id="SSF52540">
    <property type="entry name" value="P-loop containing nucleoside triphosphate hydrolases"/>
    <property type="match status" value="1"/>
</dbReference>
<dbReference type="FunFam" id="3.40.50.300:FF:000299">
    <property type="entry name" value="ABC transporter ATP-binding protein/permease"/>
    <property type="match status" value="1"/>
</dbReference>
<dbReference type="Pfam" id="PF00005">
    <property type="entry name" value="ABC_tran"/>
    <property type="match status" value="1"/>
</dbReference>
<dbReference type="RefSeq" id="WP_238546355.1">
    <property type="nucleotide sequence ID" value="NZ_CP118101.1"/>
</dbReference>
<dbReference type="PROSITE" id="PS50929">
    <property type="entry name" value="ABC_TM1F"/>
    <property type="match status" value="1"/>
</dbReference>
<dbReference type="GO" id="GO:0016887">
    <property type="term" value="F:ATP hydrolysis activity"/>
    <property type="evidence" value="ECO:0007669"/>
    <property type="project" value="InterPro"/>
</dbReference>
<accession>A0AAX3MTM8</accession>
<dbReference type="Proteomes" id="UP001221519">
    <property type="component" value="Chromosome"/>
</dbReference>
<evidence type="ECO:0000313" key="13">
    <source>
        <dbReference type="EMBL" id="WDH80408.1"/>
    </source>
</evidence>
<name>A0AAX3MTM8_9BACL</name>
<feature type="transmembrane region" description="Helical" evidence="10">
    <location>
        <begin position="105"/>
        <end position="124"/>
    </location>
</feature>
<keyword evidence="8 10" id="KW-1133">Transmembrane helix</keyword>
<dbReference type="Gene3D" id="1.20.1560.10">
    <property type="entry name" value="ABC transporter type 1, transmembrane domain"/>
    <property type="match status" value="1"/>
</dbReference>
<evidence type="ECO:0000256" key="6">
    <source>
        <dbReference type="ARBA" id="ARBA00022807"/>
    </source>
</evidence>
<dbReference type="EMBL" id="CP118101">
    <property type="protein sequence ID" value="WDH80408.1"/>
    <property type="molecule type" value="Genomic_DNA"/>
</dbReference>
<dbReference type="SUPFAM" id="SSF90123">
    <property type="entry name" value="ABC transporter transmembrane region"/>
    <property type="match status" value="1"/>
</dbReference>
<dbReference type="GO" id="GO:0005886">
    <property type="term" value="C:plasma membrane"/>
    <property type="evidence" value="ECO:0007669"/>
    <property type="project" value="UniProtKB-SubCell"/>
</dbReference>
<evidence type="ECO:0000256" key="7">
    <source>
        <dbReference type="ARBA" id="ARBA00022840"/>
    </source>
</evidence>
<keyword evidence="5" id="KW-0547">Nucleotide-binding</keyword>
<feature type="domain" description="ABC transmembrane type-1" evidence="12">
    <location>
        <begin position="68"/>
        <end position="351"/>
    </location>
</feature>
<evidence type="ECO:0000256" key="4">
    <source>
        <dbReference type="ARBA" id="ARBA00022692"/>
    </source>
</evidence>
<dbReference type="PROSITE" id="PS50893">
    <property type="entry name" value="ABC_TRANSPORTER_2"/>
    <property type="match status" value="1"/>
</dbReference>
<sequence>MTRTVPGIDHFYKKSQGTLQEDKYAYGRRARVHLSLLWCFLGFFYISLMEVRRVLLKSCVKHFRWMIVIYILIGFAIQYLEALGIQMFQQLLDTIITVEHIEEMIWFIILYGAVLIGLTILNYVDEYPNTYLSNSIVEKLKIFALTKVSKIDYASYQSIGTGEMIKVIENGAQAGGKMLHSFYLTIFHELLPKIAFSLLFIGLYNIHIMFIILAGYVLVFVMTHLLLKTLYRVKASLIADQEQMSRYTVRGFMELVVFRLNRRYQREIDRMTRTSGQIIKRSTQIRLVHEAFFAIFALFVNVIKIGVIFYGANQIIAGDLSIGVIVAMIMFIDQVYMPIAIFNVLYVDYKLDRVTYSRFEAFLNKPEDQNLDIGISISALRGRIEFDKVTYDYENHRILNEVSFTIEQGSSVAIAGMSGSGKSTIVKLMTGLLKKKSGRILIDGINIDELHLHHLYDQLSYISQEPPIFDTTIRHNLLLPNHCDEDLYELLDKVGLKNKVRGLPQQLDTWVRERGTKLSGGEKQRLAFARIMGQQRPLVILDEPVSALDNILEKQIMREMLHMFKEKTMLVVAHRLSFIKDVDKILLVKDGAIEDAGSFEELMCRSNYFQELWNKEHQNTFQKVQ</sequence>
<dbReference type="InterPro" id="IPR003439">
    <property type="entry name" value="ABC_transporter-like_ATP-bd"/>
</dbReference>
<keyword evidence="3" id="KW-1003">Cell membrane</keyword>
<dbReference type="Gene3D" id="3.40.50.300">
    <property type="entry name" value="P-loop containing nucleotide triphosphate hydrolases"/>
    <property type="match status" value="1"/>
</dbReference>
<dbReference type="InterPro" id="IPR011527">
    <property type="entry name" value="ABC1_TM_dom"/>
</dbReference>
<proteinExistence type="predicted"/>
<dbReference type="Pfam" id="PF00664">
    <property type="entry name" value="ABC_membrane"/>
    <property type="match status" value="1"/>
</dbReference>
<dbReference type="GO" id="GO:0005524">
    <property type="term" value="F:ATP binding"/>
    <property type="evidence" value="ECO:0007669"/>
    <property type="project" value="UniProtKB-KW"/>
</dbReference>
<feature type="transmembrane region" description="Helical" evidence="10">
    <location>
        <begin position="291"/>
        <end position="312"/>
    </location>
</feature>
<feature type="transmembrane region" description="Helical" evidence="10">
    <location>
        <begin position="32"/>
        <end position="51"/>
    </location>
</feature>
<dbReference type="InterPro" id="IPR036640">
    <property type="entry name" value="ABC1_TM_sf"/>
</dbReference>
<dbReference type="Proteomes" id="UP001220962">
    <property type="component" value="Chromosome"/>
</dbReference>
<feature type="transmembrane region" description="Helical" evidence="10">
    <location>
        <begin position="63"/>
        <end position="85"/>
    </location>
</feature>